<proteinExistence type="predicted"/>
<gene>
    <name evidence="2" type="ORF">IPO85_01285</name>
</gene>
<dbReference type="AlphaFoldDB" id="A0A9D7S689"/>
<accession>A0A9D7S689</accession>
<dbReference type="Proteomes" id="UP000808349">
    <property type="component" value="Unassembled WGS sequence"/>
</dbReference>
<reference evidence="2 3" key="1">
    <citation type="submission" date="2020-10" db="EMBL/GenBank/DDBJ databases">
        <title>Connecting structure to function with the recovery of over 1000 high-quality activated sludge metagenome-assembled genomes encoding full-length rRNA genes using long-read sequencing.</title>
        <authorList>
            <person name="Singleton C.M."/>
            <person name="Petriglieri F."/>
            <person name="Kristensen J.M."/>
            <person name="Kirkegaard R.H."/>
            <person name="Michaelsen T.Y."/>
            <person name="Andersen M.H."/>
            <person name="Karst S.M."/>
            <person name="Dueholm M.S."/>
            <person name="Nielsen P.H."/>
            <person name="Albertsen M."/>
        </authorList>
    </citation>
    <scope>NUCLEOTIDE SEQUENCE [LARGE SCALE GENOMIC DNA]</scope>
    <source>
        <strain evidence="2">Ribe_18-Q3-R11-54_BAT3C.373</strain>
    </source>
</reference>
<evidence type="ECO:0000313" key="2">
    <source>
        <dbReference type="EMBL" id="MBK9716159.1"/>
    </source>
</evidence>
<evidence type="ECO:0000256" key="1">
    <source>
        <dbReference type="SAM" id="MobiDB-lite"/>
    </source>
</evidence>
<comment type="caution">
    <text evidence="2">The sequence shown here is derived from an EMBL/GenBank/DDBJ whole genome shotgun (WGS) entry which is preliminary data.</text>
</comment>
<organism evidence="2 3">
    <name type="scientific">Candidatus Defluviibacterium haderslevense</name>
    <dbReference type="NCBI Taxonomy" id="2981993"/>
    <lineage>
        <taxon>Bacteria</taxon>
        <taxon>Pseudomonadati</taxon>
        <taxon>Bacteroidota</taxon>
        <taxon>Saprospiria</taxon>
        <taxon>Saprospirales</taxon>
        <taxon>Saprospiraceae</taxon>
        <taxon>Candidatus Defluviibacterium</taxon>
    </lineage>
</organism>
<dbReference type="EMBL" id="JADKFW010000004">
    <property type="protein sequence ID" value="MBK9716159.1"/>
    <property type="molecule type" value="Genomic_DNA"/>
</dbReference>
<protein>
    <submittedName>
        <fullName evidence="2">Uncharacterized protein</fullName>
    </submittedName>
</protein>
<feature type="region of interest" description="Disordered" evidence="1">
    <location>
        <begin position="37"/>
        <end position="66"/>
    </location>
</feature>
<sequence>MERKLHSYYYQLFVFIFFALCIISCHRGTGCPAEDTHVKLDKHGNPKGKPQSGLFDKKMQKKMKHK</sequence>
<evidence type="ECO:0000313" key="3">
    <source>
        <dbReference type="Proteomes" id="UP000808349"/>
    </source>
</evidence>
<name>A0A9D7S689_9BACT</name>